<proteinExistence type="predicted"/>
<accession>A0ABD6W6B8</accession>
<dbReference type="EMBL" id="PSUL01000029">
    <property type="protein sequence ID" value="PPF11938.1"/>
    <property type="molecule type" value="Genomic_DNA"/>
</dbReference>
<gene>
    <name evidence="1" type="ORF">C5C04_11410</name>
    <name evidence="2" type="ORF">C5C40_12825</name>
</gene>
<protein>
    <submittedName>
        <fullName evidence="1">Uncharacterized protein</fullName>
    </submittedName>
</protein>
<organism evidence="1 3">
    <name type="scientific">Rathayibacter rathayi</name>
    <name type="common">Corynebacterium rathayi</name>
    <dbReference type="NCBI Taxonomy" id="33887"/>
    <lineage>
        <taxon>Bacteria</taxon>
        <taxon>Bacillati</taxon>
        <taxon>Actinomycetota</taxon>
        <taxon>Actinomycetes</taxon>
        <taxon>Micrococcales</taxon>
        <taxon>Microbacteriaceae</taxon>
        <taxon>Rathayibacter</taxon>
    </lineage>
</organism>
<reference evidence="3 4" key="1">
    <citation type="submission" date="2018-02" db="EMBL/GenBank/DDBJ databases">
        <title>Bacteriophage NCPPB3778 and a type I-E CRISPR drive the evolution of the US Biological Select Agent, Rathayibacter toxicus.</title>
        <authorList>
            <person name="Davis E.W.II."/>
            <person name="Tabima J.F."/>
            <person name="Weisberg A.J."/>
            <person name="Lopes L.D."/>
            <person name="Wiseman M.S."/>
            <person name="Wiseman M.S."/>
            <person name="Pupko T."/>
            <person name="Belcher M.S."/>
            <person name="Sechler A.J."/>
            <person name="Tancos M.A."/>
            <person name="Schroeder B.K."/>
            <person name="Murray T.D."/>
            <person name="Luster D.G."/>
            <person name="Schneider W.L."/>
            <person name="Rogers E."/>
            <person name="Andreote F.D."/>
            <person name="Grunwald N.J."/>
            <person name="Putnam M.L."/>
            <person name="Chang J.H."/>
        </authorList>
    </citation>
    <scope>NUCLEOTIDE SEQUENCE [LARGE SCALE GENOMIC DNA]</scope>
    <source>
        <strain evidence="2 4">AY1D6</strain>
        <strain evidence="1 3">AY1I9</strain>
    </source>
</reference>
<evidence type="ECO:0000313" key="3">
    <source>
        <dbReference type="Proteomes" id="UP000237881"/>
    </source>
</evidence>
<name>A0ABD6W6B8_RATRA</name>
<evidence type="ECO:0000313" key="1">
    <source>
        <dbReference type="EMBL" id="PPF11938.1"/>
    </source>
</evidence>
<keyword evidence="4" id="KW-1185">Reference proteome</keyword>
<dbReference type="Proteomes" id="UP000237881">
    <property type="component" value="Unassembled WGS sequence"/>
</dbReference>
<sequence>MRPSTWKPGAENTLWLDLETGHGQTSSGIPLTVTPGARRKSLALADVLQTAAYHGIARVMLLKEPKKTAARASWWERPGKGWSISNFAKETPFAKYHHAETDTLTDVRTIAEWFGGKVAPTPDQARIIWDELEKLIGSAFAGGGLFNTPSATGKHLWAVSLDPKNADIPTLSADIIEEIHETAGQAYKEHFVAGPSFVDAPGCRPLVDPQKQPEIPNFAEIDGRVMYAAMCKELGTGPATRVKADTARELLGDERGIYRPARYYVRATVPDSWTGPGILATKDPDSSSNWLHPNVPGYTFQTWSDNSEVDLAIRMGWWIEPLEGIILTKARPLDRFSERITRLYKKVEANQDYDSITRTALRAALRGIILQAIGGFASTGSKQTVTVSSIMEVPAEYRPNVIPTGSGQFQYKAVPEMSDYQRGFYHPEFSAQIWARARVRVLDTVSALTDPSTRGPRAGALHVPPSELLGIQGDALFLGCAKSPRWSRPAREGGGDDGEFGRLRMKTALRGPLPTPIDLTARSALHARAAAEGWSAP</sequence>
<evidence type="ECO:0000313" key="4">
    <source>
        <dbReference type="Proteomes" id="UP000239698"/>
    </source>
</evidence>
<dbReference type="Proteomes" id="UP000239698">
    <property type="component" value="Unassembled WGS sequence"/>
</dbReference>
<evidence type="ECO:0000313" key="2">
    <source>
        <dbReference type="EMBL" id="PPH74613.1"/>
    </source>
</evidence>
<dbReference type="EMBL" id="PSVT01000034">
    <property type="protein sequence ID" value="PPH74613.1"/>
    <property type="molecule type" value="Genomic_DNA"/>
</dbReference>
<dbReference type="RefSeq" id="WP_097167851.1">
    <property type="nucleotide sequence ID" value="NZ_PSUD01000036.1"/>
</dbReference>
<comment type="caution">
    <text evidence="1">The sequence shown here is derived from an EMBL/GenBank/DDBJ whole genome shotgun (WGS) entry which is preliminary data.</text>
</comment>
<dbReference type="AlphaFoldDB" id="A0ABD6W6B8"/>